<dbReference type="Proteomes" id="UP001150238">
    <property type="component" value="Unassembled WGS sequence"/>
</dbReference>
<gene>
    <name evidence="1" type="ORF">C8J55DRAFT_555395</name>
    <name evidence="2" type="ORF">C8J55DRAFT_555404</name>
</gene>
<evidence type="ECO:0000313" key="3">
    <source>
        <dbReference type="Proteomes" id="UP001150238"/>
    </source>
</evidence>
<dbReference type="EMBL" id="JANVFS010000003">
    <property type="protein sequence ID" value="KAJ4494010.1"/>
    <property type="molecule type" value="Genomic_DNA"/>
</dbReference>
<dbReference type="EMBL" id="JANVFS010000003">
    <property type="protein sequence ID" value="KAJ4494007.1"/>
    <property type="molecule type" value="Genomic_DNA"/>
</dbReference>
<evidence type="ECO:0000313" key="1">
    <source>
        <dbReference type="EMBL" id="KAJ4494007.1"/>
    </source>
</evidence>
<proteinExistence type="predicted"/>
<comment type="caution">
    <text evidence="2">The sequence shown here is derived from an EMBL/GenBank/DDBJ whole genome shotgun (WGS) entry which is preliminary data.</text>
</comment>
<reference evidence="2" key="1">
    <citation type="submission" date="2022-08" db="EMBL/GenBank/DDBJ databases">
        <authorList>
            <consortium name="DOE Joint Genome Institute"/>
            <person name="Min B."/>
            <person name="Riley R."/>
            <person name="Sierra-Patev S."/>
            <person name="Naranjo-Ortiz M."/>
            <person name="Looney B."/>
            <person name="Konkel Z."/>
            <person name="Slot J.C."/>
            <person name="Sakamoto Y."/>
            <person name="Steenwyk J.L."/>
            <person name="Rokas A."/>
            <person name="Carro J."/>
            <person name="Camarero S."/>
            <person name="Ferreira P."/>
            <person name="Molpeceres G."/>
            <person name="Ruiz-Duenas F.J."/>
            <person name="Serrano A."/>
            <person name="Henrissat B."/>
            <person name="Drula E."/>
            <person name="Hughes K.W."/>
            <person name="Mata J.L."/>
            <person name="Ishikawa N.K."/>
            <person name="Vargas-Isla R."/>
            <person name="Ushijima S."/>
            <person name="Smith C.A."/>
            <person name="Ahrendt S."/>
            <person name="Andreopoulos W."/>
            <person name="He G."/>
            <person name="Labutti K."/>
            <person name="Lipzen A."/>
            <person name="Ng V."/>
            <person name="Sandor L."/>
            <person name="Barry K."/>
            <person name="Martinez A.T."/>
            <person name="Xiao Y."/>
            <person name="Gibbons J.G."/>
            <person name="Terashima K."/>
            <person name="Hibbett D.S."/>
            <person name="Grigoriev I.V."/>
        </authorList>
    </citation>
    <scope>NUCLEOTIDE SEQUENCE</scope>
    <source>
        <strain evidence="2">Sp2 HRB7682 ss15</strain>
    </source>
</reference>
<dbReference type="AlphaFoldDB" id="A0A9W9AZE6"/>
<organism evidence="2 3">
    <name type="scientific">Lentinula lateritia</name>
    <dbReference type="NCBI Taxonomy" id="40482"/>
    <lineage>
        <taxon>Eukaryota</taxon>
        <taxon>Fungi</taxon>
        <taxon>Dikarya</taxon>
        <taxon>Basidiomycota</taxon>
        <taxon>Agaricomycotina</taxon>
        <taxon>Agaricomycetes</taxon>
        <taxon>Agaricomycetidae</taxon>
        <taxon>Agaricales</taxon>
        <taxon>Marasmiineae</taxon>
        <taxon>Omphalotaceae</taxon>
        <taxon>Lentinula</taxon>
    </lineage>
</organism>
<name>A0A9W9AZE6_9AGAR</name>
<evidence type="ECO:0000313" key="2">
    <source>
        <dbReference type="EMBL" id="KAJ4494010.1"/>
    </source>
</evidence>
<protein>
    <submittedName>
        <fullName evidence="2">Uncharacterized protein</fullName>
    </submittedName>
</protein>
<accession>A0A9W9AZE6</accession>
<sequence length="60" mass="6816">MLKLSELWQVLESEARPVQMKGGPKSPKWQEMVVASAQKLWHLTETEHMINTSPDPTGPM</sequence>
<reference evidence="2" key="2">
    <citation type="journal article" date="2023" name="Proc. Natl. Acad. Sci. U.S.A.">
        <title>A global phylogenomic analysis of the shiitake genus Lentinula.</title>
        <authorList>
            <person name="Sierra-Patev S."/>
            <person name="Min B."/>
            <person name="Naranjo-Ortiz M."/>
            <person name="Looney B."/>
            <person name="Konkel Z."/>
            <person name="Slot J.C."/>
            <person name="Sakamoto Y."/>
            <person name="Steenwyk J.L."/>
            <person name="Rokas A."/>
            <person name="Carro J."/>
            <person name="Camarero S."/>
            <person name="Ferreira P."/>
            <person name="Molpeceres G."/>
            <person name="Ruiz-Duenas F.J."/>
            <person name="Serrano A."/>
            <person name="Henrissat B."/>
            <person name="Drula E."/>
            <person name="Hughes K.W."/>
            <person name="Mata J.L."/>
            <person name="Ishikawa N.K."/>
            <person name="Vargas-Isla R."/>
            <person name="Ushijima S."/>
            <person name="Smith C.A."/>
            <person name="Donoghue J."/>
            <person name="Ahrendt S."/>
            <person name="Andreopoulos W."/>
            <person name="He G."/>
            <person name="LaButti K."/>
            <person name="Lipzen A."/>
            <person name="Ng V."/>
            <person name="Riley R."/>
            <person name="Sandor L."/>
            <person name="Barry K."/>
            <person name="Martinez A.T."/>
            <person name="Xiao Y."/>
            <person name="Gibbons J.G."/>
            <person name="Terashima K."/>
            <person name="Grigoriev I.V."/>
            <person name="Hibbett D."/>
        </authorList>
    </citation>
    <scope>NUCLEOTIDE SEQUENCE</scope>
    <source>
        <strain evidence="2">Sp2 HRB7682 ss15</strain>
    </source>
</reference>